<feature type="compositionally biased region" description="Gly residues" evidence="5">
    <location>
        <begin position="289"/>
        <end position="304"/>
    </location>
</feature>
<feature type="transmembrane region" description="Helical" evidence="6">
    <location>
        <begin position="142"/>
        <end position="166"/>
    </location>
</feature>
<name>A0A550CU12_9AGAR</name>
<feature type="compositionally biased region" description="Polar residues" evidence="5">
    <location>
        <begin position="720"/>
        <end position="736"/>
    </location>
</feature>
<feature type="compositionally biased region" description="Polar residues" evidence="5">
    <location>
        <begin position="512"/>
        <end position="533"/>
    </location>
</feature>
<dbReference type="InterPro" id="IPR051694">
    <property type="entry name" value="Immunoregulatory_rcpt-like"/>
</dbReference>
<feature type="compositionally biased region" description="Low complexity" evidence="5">
    <location>
        <begin position="787"/>
        <end position="814"/>
    </location>
</feature>
<feature type="region of interest" description="Disordered" evidence="5">
    <location>
        <begin position="844"/>
        <end position="869"/>
    </location>
</feature>
<dbReference type="AlphaFoldDB" id="A0A550CU12"/>
<feature type="region of interest" description="Disordered" evidence="5">
    <location>
        <begin position="491"/>
        <end position="577"/>
    </location>
</feature>
<dbReference type="GO" id="GO:0016020">
    <property type="term" value="C:membrane"/>
    <property type="evidence" value="ECO:0007669"/>
    <property type="project" value="UniProtKB-SubCell"/>
</dbReference>
<comment type="subcellular location">
    <subcellularLocation>
        <location evidence="1">Membrane</location>
        <topology evidence="1">Single-pass membrane protein</topology>
    </subcellularLocation>
</comment>
<feature type="compositionally biased region" description="Low complexity" evidence="5">
    <location>
        <begin position="272"/>
        <end position="288"/>
    </location>
</feature>
<reference evidence="7 8" key="1">
    <citation type="journal article" date="2019" name="New Phytol.">
        <title>Comparative genomics reveals unique wood-decay strategies and fruiting body development in the Schizophyllaceae.</title>
        <authorList>
            <person name="Almasi E."/>
            <person name="Sahu N."/>
            <person name="Krizsan K."/>
            <person name="Balint B."/>
            <person name="Kovacs G.M."/>
            <person name="Kiss B."/>
            <person name="Cseklye J."/>
            <person name="Drula E."/>
            <person name="Henrissat B."/>
            <person name="Nagy I."/>
            <person name="Chovatia M."/>
            <person name="Adam C."/>
            <person name="LaButti K."/>
            <person name="Lipzen A."/>
            <person name="Riley R."/>
            <person name="Grigoriev I.V."/>
            <person name="Nagy L.G."/>
        </authorList>
    </citation>
    <scope>NUCLEOTIDE SEQUENCE [LARGE SCALE GENOMIC DNA]</scope>
    <source>
        <strain evidence="7 8">NL-1724</strain>
    </source>
</reference>
<accession>A0A550CU12</accession>
<feature type="region of interest" description="Disordered" evidence="5">
    <location>
        <begin position="54"/>
        <end position="136"/>
    </location>
</feature>
<dbReference type="PANTHER" id="PTHR15549:SF6">
    <property type="entry name" value="MID2 DOMAIN-CONTAINING PROTEIN"/>
    <property type="match status" value="1"/>
</dbReference>
<keyword evidence="2 6" id="KW-0812">Transmembrane</keyword>
<feature type="region of interest" description="Disordered" evidence="5">
    <location>
        <begin position="717"/>
        <end position="814"/>
    </location>
</feature>
<dbReference type="PANTHER" id="PTHR15549">
    <property type="entry name" value="PAIRED IMMUNOGLOBULIN-LIKE TYPE 2 RECEPTOR"/>
    <property type="match status" value="1"/>
</dbReference>
<gene>
    <name evidence="7" type="ORF">BD626DRAFT_113783</name>
</gene>
<keyword evidence="3 6" id="KW-1133">Transmembrane helix</keyword>
<feature type="compositionally biased region" description="Basic and acidic residues" evidence="5">
    <location>
        <begin position="225"/>
        <end position="237"/>
    </location>
</feature>
<evidence type="ECO:0000313" key="8">
    <source>
        <dbReference type="Proteomes" id="UP000320762"/>
    </source>
</evidence>
<feature type="region of interest" description="Disordered" evidence="5">
    <location>
        <begin position="325"/>
        <end position="462"/>
    </location>
</feature>
<proteinExistence type="predicted"/>
<dbReference type="STRING" id="97359.A0A550CU12"/>
<evidence type="ECO:0000256" key="1">
    <source>
        <dbReference type="ARBA" id="ARBA00004167"/>
    </source>
</evidence>
<dbReference type="OrthoDB" id="2563978at2759"/>
<keyword evidence="4 6" id="KW-0472">Membrane</keyword>
<dbReference type="Proteomes" id="UP000320762">
    <property type="component" value="Unassembled WGS sequence"/>
</dbReference>
<dbReference type="EMBL" id="VDMD01000002">
    <property type="protein sequence ID" value="TRM68277.1"/>
    <property type="molecule type" value="Genomic_DNA"/>
</dbReference>
<dbReference type="GO" id="GO:0071944">
    <property type="term" value="C:cell periphery"/>
    <property type="evidence" value="ECO:0007669"/>
    <property type="project" value="UniProtKB-ARBA"/>
</dbReference>
<evidence type="ECO:0000256" key="5">
    <source>
        <dbReference type="SAM" id="MobiDB-lite"/>
    </source>
</evidence>
<evidence type="ECO:0000256" key="4">
    <source>
        <dbReference type="ARBA" id="ARBA00023136"/>
    </source>
</evidence>
<evidence type="ECO:0000256" key="6">
    <source>
        <dbReference type="SAM" id="Phobius"/>
    </source>
</evidence>
<comment type="caution">
    <text evidence="7">The sequence shown here is derived from an EMBL/GenBank/DDBJ whole genome shotgun (WGS) entry which is preliminary data.</text>
</comment>
<evidence type="ECO:0000256" key="3">
    <source>
        <dbReference type="ARBA" id="ARBA00022989"/>
    </source>
</evidence>
<protein>
    <submittedName>
        <fullName evidence="7">Uncharacterized protein</fullName>
    </submittedName>
</protein>
<sequence length="869" mass="90222">MATTQELPSWLTISTSVYTDANGAATTATAVLYLPLTYYGPSIPLGPDWTWGGTTSPASTASETTAATTTETMTLTTATPTSTSSPTSATPSSTSATSTSSNASSSSLSSSSLSSSASSSSPSSSASSTPSAATSGGLSTGAIVGLVVAAVAVLMLLILLCACCYVRRRRQRGESGRRWSMLTPAPAKREKSLSPRNTLDGEYYMVGAEDTEGASDTVRTPGEGSPRHSGEEADPFLRPRSGIATDAGSMREFGQPATRTKMTDSSGSSNWQTTYSSSGTPSGYQTGSSGRGSSGQGTNSGSGSGSRRSYGVGVFGQLPSIQTAASSSTEDYGAELREPTLFGGQRREPWRGNILTPEEQRHLDEQTASTPPTPYRQPAIPESDKEDDFSPLMPPPRLVDPEVTRTRSSSPLDKDEPVVVQTAQRVRMSDVGPRVPRSHSPILEVDETEHPSPPSSRRVSGQSWLGSLAGGFGLSRLLKGSSSHKDVEAGQSLLGSSDMAERAVRPRPTHAGASSSARPMSGGSVNTLGSGSTVFFDAPSKPGTPALVPPPRAFTPGQESRSTPIASPAGDKPVYGQPTTAVRRVNSITSEMLDQPAPAPLSTFTSASSMRDTVHTDSTDATKVPSFPPPGLALLPAPMAWTRDGTPEMPSPGYGGYHDLDVLEEEPPIPGAQWRHIAETLPQGRGPRTTFGMPTYIQGPGFNSEQASLYSMRSHIDPSITRSTGSAPASSLNSSHPSRRKGNGSGSTTGSSLAHSASITSDGRRRRGPNGPTSPVLSAFGDHARDATGNSGPSGSGSSHAHGSSSSHTHASSAHAQYDNNYLSPDHAQMSDEVAQGSALFRRGSMPWAGGLPADWNPAYTESDAHGPA</sequence>
<feature type="region of interest" description="Disordered" evidence="5">
    <location>
        <begin position="209"/>
        <end position="311"/>
    </location>
</feature>
<evidence type="ECO:0000256" key="2">
    <source>
        <dbReference type="ARBA" id="ARBA00022692"/>
    </source>
</evidence>
<organism evidence="7 8">
    <name type="scientific">Schizophyllum amplum</name>
    <dbReference type="NCBI Taxonomy" id="97359"/>
    <lineage>
        <taxon>Eukaryota</taxon>
        <taxon>Fungi</taxon>
        <taxon>Dikarya</taxon>
        <taxon>Basidiomycota</taxon>
        <taxon>Agaricomycotina</taxon>
        <taxon>Agaricomycetes</taxon>
        <taxon>Agaricomycetidae</taxon>
        <taxon>Agaricales</taxon>
        <taxon>Schizophyllaceae</taxon>
        <taxon>Schizophyllum</taxon>
    </lineage>
</organism>
<keyword evidence="8" id="KW-1185">Reference proteome</keyword>
<evidence type="ECO:0000313" key="7">
    <source>
        <dbReference type="EMBL" id="TRM68277.1"/>
    </source>
</evidence>
<feature type="compositionally biased region" description="Polar residues" evidence="5">
    <location>
        <begin position="257"/>
        <end position="271"/>
    </location>
</feature>